<keyword evidence="2" id="KW-1185">Reference proteome</keyword>
<dbReference type="RefSeq" id="WP_130153853.1">
    <property type="nucleotide sequence ID" value="NZ_SCFB01000005.1"/>
</dbReference>
<accession>A0A4V2DZS7</accession>
<gene>
    <name evidence="1" type="ORF">EQU50_03965</name>
</gene>
<comment type="caution">
    <text evidence="1">The sequence shown here is derived from an EMBL/GenBank/DDBJ whole genome shotgun (WGS) entry which is preliminary data.</text>
</comment>
<dbReference type="EMBL" id="SCFB01000005">
    <property type="protein sequence ID" value="RZI46097.1"/>
    <property type="molecule type" value="Genomic_DNA"/>
</dbReference>
<dbReference type="Proteomes" id="UP000293550">
    <property type="component" value="Unassembled WGS sequence"/>
</dbReference>
<dbReference type="AlphaFoldDB" id="A0A4V2DZS7"/>
<protein>
    <submittedName>
        <fullName evidence="1">Uncharacterized protein</fullName>
    </submittedName>
</protein>
<organism evidence="1 2">
    <name type="scientific">Candidatus Finniella inopinata</name>
    <dbReference type="NCBI Taxonomy" id="1696036"/>
    <lineage>
        <taxon>Bacteria</taxon>
        <taxon>Pseudomonadati</taxon>
        <taxon>Pseudomonadota</taxon>
        <taxon>Alphaproteobacteria</taxon>
        <taxon>Holosporales</taxon>
        <taxon>Candidatus Paracaedibacteraceae</taxon>
        <taxon>Candidatus Finniella</taxon>
    </lineage>
</organism>
<sequence>MMEFLKVTIIQSQNGKKKLDEDVPVFTLPLGSYQELGGFYQRLITQIWSFQQEIREKKALKEKKSIFSCF</sequence>
<name>A0A4V2DZS7_9PROT</name>
<reference evidence="1 2" key="1">
    <citation type="submission" date="2018-10" db="EMBL/GenBank/DDBJ databases">
        <title>An updated phylogeny of the Alphaproteobacteria reveals that the parasitic Rickettsiales and Holosporales have independent origins.</title>
        <authorList>
            <person name="Munoz-Gomez S.A."/>
            <person name="Hess S."/>
            <person name="Burger G."/>
            <person name="Lang B.F."/>
            <person name="Susko E."/>
            <person name="Slamovits C.H."/>
            <person name="Roger A.J."/>
        </authorList>
    </citation>
    <scope>NUCLEOTIDE SEQUENCE [LARGE SCALE GENOMIC DNA]</scope>
    <source>
        <strain evidence="1">HOLO01</strain>
    </source>
</reference>
<evidence type="ECO:0000313" key="1">
    <source>
        <dbReference type="EMBL" id="RZI46097.1"/>
    </source>
</evidence>
<proteinExistence type="predicted"/>
<evidence type="ECO:0000313" key="2">
    <source>
        <dbReference type="Proteomes" id="UP000293550"/>
    </source>
</evidence>